<feature type="compositionally biased region" description="Low complexity" evidence="1">
    <location>
        <begin position="61"/>
        <end position="83"/>
    </location>
</feature>
<evidence type="ECO:0000313" key="2">
    <source>
        <dbReference type="EMBL" id="CAB3985813.1"/>
    </source>
</evidence>
<accession>A0A7D9DHN2</accession>
<sequence>MSGYQPLVILAAEAARFPLENFSKWTMHNQTDVQIPQLNVDHTQALLAPPAVLPQEPQQEQAVTAPPVVNQPAPAPQQATGFE</sequence>
<feature type="non-terminal residue" evidence="2">
    <location>
        <position position="83"/>
    </location>
</feature>
<dbReference type="AlphaFoldDB" id="A0A7D9DHN2"/>
<evidence type="ECO:0000313" key="3">
    <source>
        <dbReference type="Proteomes" id="UP001152795"/>
    </source>
</evidence>
<comment type="caution">
    <text evidence="2">The sequence shown here is derived from an EMBL/GenBank/DDBJ whole genome shotgun (WGS) entry which is preliminary data.</text>
</comment>
<name>A0A7D9DHN2_PARCT</name>
<evidence type="ECO:0000256" key="1">
    <source>
        <dbReference type="SAM" id="MobiDB-lite"/>
    </source>
</evidence>
<organism evidence="2 3">
    <name type="scientific">Paramuricea clavata</name>
    <name type="common">Red gorgonian</name>
    <name type="synonym">Violescent sea-whip</name>
    <dbReference type="NCBI Taxonomy" id="317549"/>
    <lineage>
        <taxon>Eukaryota</taxon>
        <taxon>Metazoa</taxon>
        <taxon>Cnidaria</taxon>
        <taxon>Anthozoa</taxon>
        <taxon>Octocorallia</taxon>
        <taxon>Malacalcyonacea</taxon>
        <taxon>Plexauridae</taxon>
        <taxon>Paramuricea</taxon>
    </lineage>
</organism>
<gene>
    <name evidence="2" type="ORF">PACLA_8A034165</name>
</gene>
<reference evidence="2" key="1">
    <citation type="submission" date="2020-04" db="EMBL/GenBank/DDBJ databases">
        <authorList>
            <person name="Alioto T."/>
            <person name="Alioto T."/>
            <person name="Gomez Garrido J."/>
        </authorList>
    </citation>
    <scope>NUCLEOTIDE SEQUENCE</scope>
    <source>
        <strain evidence="2">A484AB</strain>
    </source>
</reference>
<protein>
    <submittedName>
        <fullName evidence="2">Uncharacterized protein</fullName>
    </submittedName>
</protein>
<keyword evidence="3" id="KW-1185">Reference proteome</keyword>
<proteinExistence type="predicted"/>
<dbReference type="Proteomes" id="UP001152795">
    <property type="component" value="Unassembled WGS sequence"/>
</dbReference>
<dbReference type="EMBL" id="CACRXK020000926">
    <property type="protein sequence ID" value="CAB3985813.1"/>
    <property type="molecule type" value="Genomic_DNA"/>
</dbReference>
<feature type="region of interest" description="Disordered" evidence="1">
    <location>
        <begin position="56"/>
        <end position="83"/>
    </location>
</feature>